<dbReference type="AlphaFoldDB" id="A0A5C3KDW5"/>
<gene>
    <name evidence="1" type="ORF">FA15DRAFT_296192</name>
</gene>
<sequence length="89" mass="9477">MSTDRSESEQEEGSSVETQLAALPIGAIDVEEGGVPHVWESISIDVNAIPHHLPADSTSAVLRTMDAGGSNLVCVLKSYERFNSHLTVS</sequence>
<name>A0A5C3KDW5_COPMA</name>
<protein>
    <submittedName>
        <fullName evidence="1">Uncharacterized protein</fullName>
    </submittedName>
</protein>
<keyword evidence="2" id="KW-1185">Reference proteome</keyword>
<accession>A0A5C3KDW5</accession>
<reference evidence="1 2" key="1">
    <citation type="journal article" date="2019" name="Nat. Ecol. Evol.">
        <title>Megaphylogeny resolves global patterns of mushroom evolution.</title>
        <authorList>
            <person name="Varga T."/>
            <person name="Krizsan K."/>
            <person name="Foldi C."/>
            <person name="Dima B."/>
            <person name="Sanchez-Garcia M."/>
            <person name="Sanchez-Ramirez S."/>
            <person name="Szollosi G.J."/>
            <person name="Szarkandi J.G."/>
            <person name="Papp V."/>
            <person name="Albert L."/>
            <person name="Andreopoulos W."/>
            <person name="Angelini C."/>
            <person name="Antonin V."/>
            <person name="Barry K.W."/>
            <person name="Bougher N.L."/>
            <person name="Buchanan P."/>
            <person name="Buyck B."/>
            <person name="Bense V."/>
            <person name="Catcheside P."/>
            <person name="Chovatia M."/>
            <person name="Cooper J."/>
            <person name="Damon W."/>
            <person name="Desjardin D."/>
            <person name="Finy P."/>
            <person name="Geml J."/>
            <person name="Haridas S."/>
            <person name="Hughes K."/>
            <person name="Justo A."/>
            <person name="Karasinski D."/>
            <person name="Kautmanova I."/>
            <person name="Kiss B."/>
            <person name="Kocsube S."/>
            <person name="Kotiranta H."/>
            <person name="LaButti K.M."/>
            <person name="Lechner B.E."/>
            <person name="Liimatainen K."/>
            <person name="Lipzen A."/>
            <person name="Lukacs Z."/>
            <person name="Mihaltcheva S."/>
            <person name="Morgado L.N."/>
            <person name="Niskanen T."/>
            <person name="Noordeloos M.E."/>
            <person name="Ohm R.A."/>
            <person name="Ortiz-Santana B."/>
            <person name="Ovrebo C."/>
            <person name="Racz N."/>
            <person name="Riley R."/>
            <person name="Savchenko A."/>
            <person name="Shiryaev A."/>
            <person name="Soop K."/>
            <person name="Spirin V."/>
            <person name="Szebenyi C."/>
            <person name="Tomsovsky M."/>
            <person name="Tulloss R.E."/>
            <person name="Uehling J."/>
            <person name="Grigoriev I.V."/>
            <person name="Vagvolgyi C."/>
            <person name="Papp T."/>
            <person name="Martin F.M."/>
            <person name="Miettinen O."/>
            <person name="Hibbett D.S."/>
            <person name="Nagy L.G."/>
        </authorList>
    </citation>
    <scope>NUCLEOTIDE SEQUENCE [LARGE SCALE GENOMIC DNA]</scope>
    <source>
        <strain evidence="1 2">CBS 121175</strain>
    </source>
</reference>
<proteinExistence type="predicted"/>
<dbReference type="EMBL" id="ML210446">
    <property type="protein sequence ID" value="TFK17957.1"/>
    <property type="molecule type" value="Genomic_DNA"/>
</dbReference>
<evidence type="ECO:0000313" key="1">
    <source>
        <dbReference type="EMBL" id="TFK17957.1"/>
    </source>
</evidence>
<dbReference type="Proteomes" id="UP000307440">
    <property type="component" value="Unassembled WGS sequence"/>
</dbReference>
<evidence type="ECO:0000313" key="2">
    <source>
        <dbReference type="Proteomes" id="UP000307440"/>
    </source>
</evidence>
<organism evidence="1 2">
    <name type="scientific">Coprinopsis marcescibilis</name>
    <name type="common">Agaric fungus</name>
    <name type="synonym">Psathyrella marcescibilis</name>
    <dbReference type="NCBI Taxonomy" id="230819"/>
    <lineage>
        <taxon>Eukaryota</taxon>
        <taxon>Fungi</taxon>
        <taxon>Dikarya</taxon>
        <taxon>Basidiomycota</taxon>
        <taxon>Agaricomycotina</taxon>
        <taxon>Agaricomycetes</taxon>
        <taxon>Agaricomycetidae</taxon>
        <taxon>Agaricales</taxon>
        <taxon>Agaricineae</taxon>
        <taxon>Psathyrellaceae</taxon>
        <taxon>Coprinopsis</taxon>
    </lineage>
</organism>